<dbReference type="AlphaFoldDB" id="A0A382VAL2"/>
<feature type="region of interest" description="Disordered" evidence="1">
    <location>
        <begin position="1"/>
        <end position="26"/>
    </location>
</feature>
<accession>A0A382VAL2</accession>
<proteinExistence type="predicted"/>
<dbReference type="EMBL" id="UINC01150166">
    <property type="protein sequence ID" value="SVD43075.1"/>
    <property type="molecule type" value="Genomic_DNA"/>
</dbReference>
<evidence type="ECO:0000313" key="2">
    <source>
        <dbReference type="EMBL" id="SVD43075.1"/>
    </source>
</evidence>
<protein>
    <submittedName>
        <fullName evidence="2">Uncharacterized protein</fullName>
    </submittedName>
</protein>
<evidence type="ECO:0000256" key="1">
    <source>
        <dbReference type="SAM" id="MobiDB-lite"/>
    </source>
</evidence>
<sequence length="26" mass="2812">HPDNLSPLPGKQQCSLRHAPKVNSMG</sequence>
<gene>
    <name evidence="2" type="ORF">METZ01_LOCUS395929</name>
</gene>
<name>A0A382VAL2_9ZZZZ</name>
<reference evidence="2" key="1">
    <citation type="submission" date="2018-05" db="EMBL/GenBank/DDBJ databases">
        <authorList>
            <person name="Lanie J.A."/>
            <person name="Ng W.-L."/>
            <person name="Kazmierczak K.M."/>
            <person name="Andrzejewski T.M."/>
            <person name="Davidsen T.M."/>
            <person name="Wayne K.J."/>
            <person name="Tettelin H."/>
            <person name="Glass J.I."/>
            <person name="Rusch D."/>
            <person name="Podicherti R."/>
            <person name="Tsui H.-C.T."/>
            <person name="Winkler M.E."/>
        </authorList>
    </citation>
    <scope>NUCLEOTIDE SEQUENCE</scope>
</reference>
<feature type="non-terminal residue" evidence="2">
    <location>
        <position position="1"/>
    </location>
</feature>
<organism evidence="2">
    <name type="scientific">marine metagenome</name>
    <dbReference type="NCBI Taxonomy" id="408172"/>
    <lineage>
        <taxon>unclassified sequences</taxon>
        <taxon>metagenomes</taxon>
        <taxon>ecological metagenomes</taxon>
    </lineage>
</organism>